<dbReference type="Gene3D" id="3.40.640.10">
    <property type="entry name" value="Type I PLP-dependent aspartate aminotransferase-like (Major domain)"/>
    <property type="match status" value="1"/>
</dbReference>
<dbReference type="RefSeq" id="WP_013346995.1">
    <property type="nucleotide sequence ID" value="NC_014541.1"/>
</dbReference>
<name>E1SN31_FERBD</name>
<keyword evidence="4" id="KW-1185">Reference proteome</keyword>
<evidence type="ECO:0000313" key="4">
    <source>
        <dbReference type="Proteomes" id="UP000006683"/>
    </source>
</evidence>
<proteinExistence type="predicted"/>
<dbReference type="InterPro" id="IPR015422">
    <property type="entry name" value="PyrdxlP-dep_Trfase_small"/>
</dbReference>
<dbReference type="AlphaFoldDB" id="E1SN31"/>
<protein>
    <submittedName>
        <fullName evidence="3">Aminotransferase class V</fullName>
    </submittedName>
</protein>
<dbReference type="SUPFAM" id="SSF53383">
    <property type="entry name" value="PLP-dependent transferases"/>
    <property type="match status" value="1"/>
</dbReference>
<dbReference type="GeneID" id="67183700"/>
<dbReference type="GO" id="GO:0008483">
    <property type="term" value="F:transaminase activity"/>
    <property type="evidence" value="ECO:0007669"/>
    <property type="project" value="UniProtKB-KW"/>
</dbReference>
<dbReference type="STRING" id="550540.Fbal_3492"/>
<sequence>MTDATRLSAADFHLGASTYLLNHSVGRPLKSAEAAFQRSYFAPWQDEAEGIWPQWLGCIEQFRAALGQLFNVPGARFCPQSNLSSGLTKLVMALPQFTSGRVLMSELDFPTIGYVLAQALPRGREQIQFIPAGLDVSDANVWADHMTSDTAMVFLSHAYSNTGVQAPLAEVVALAKSRGVMTLLDVAQSAGVLPLDLARLAPDFVLGSTVKWLCGGPGAGYLYIDPERLSQCQPKDVGWFSHANPFAMDIHDFQYHPGTERFWGGTPSVAPYAIAGHSIAQLVGHGIGTIREHNLRLQQQLIEALGERVVSPLEPARRSGTVILNLGSQQARLAPALNAVGIAVDERAQGVRVSPHLYNSDDDIRRVIEVVQGL</sequence>
<keyword evidence="1" id="KW-0663">Pyridoxal phosphate</keyword>
<dbReference type="Gene3D" id="3.90.1150.10">
    <property type="entry name" value="Aspartate Aminotransferase, domain 1"/>
    <property type="match status" value="1"/>
</dbReference>
<dbReference type="EMBL" id="CP002209">
    <property type="protein sequence ID" value="ADN77689.1"/>
    <property type="molecule type" value="Genomic_DNA"/>
</dbReference>
<dbReference type="InterPro" id="IPR000192">
    <property type="entry name" value="Aminotrans_V_dom"/>
</dbReference>
<dbReference type="InterPro" id="IPR015421">
    <property type="entry name" value="PyrdxlP-dep_Trfase_major"/>
</dbReference>
<accession>E1SN31</accession>
<dbReference type="Pfam" id="PF00266">
    <property type="entry name" value="Aminotran_5"/>
    <property type="match status" value="1"/>
</dbReference>
<dbReference type="HOGENOM" id="CLU_003433_2_1_6"/>
<dbReference type="OrthoDB" id="9764293at2"/>
<keyword evidence="3" id="KW-0808">Transferase</keyword>
<dbReference type="Proteomes" id="UP000006683">
    <property type="component" value="Chromosome"/>
</dbReference>
<dbReference type="InterPro" id="IPR015424">
    <property type="entry name" value="PyrdxlP-dep_Trfase"/>
</dbReference>
<evidence type="ECO:0000313" key="3">
    <source>
        <dbReference type="EMBL" id="ADN77689.1"/>
    </source>
</evidence>
<dbReference type="KEGG" id="fbl:Fbal_3492"/>
<feature type="domain" description="Aminotransferase class V" evidence="2">
    <location>
        <begin position="140"/>
        <end position="358"/>
    </location>
</feature>
<gene>
    <name evidence="3" type="ordered locus">Fbal_3492</name>
</gene>
<keyword evidence="3" id="KW-0032">Aminotransferase</keyword>
<dbReference type="PANTHER" id="PTHR43586">
    <property type="entry name" value="CYSTEINE DESULFURASE"/>
    <property type="match status" value="1"/>
</dbReference>
<reference evidence="3 4" key="1">
    <citation type="journal article" date="2010" name="Stand. Genomic Sci.">
        <title>Complete genome sequence of Ferrimonas balearica type strain (PAT).</title>
        <authorList>
            <person name="Nolan M."/>
            <person name="Sikorski J."/>
            <person name="Davenport K."/>
            <person name="Lucas S."/>
            <person name="Glavina Del Rio T."/>
            <person name="Tice H."/>
            <person name="Cheng J."/>
            <person name="Goodwin L."/>
            <person name="Pitluck S."/>
            <person name="Liolios K."/>
            <person name="Ivanova N."/>
            <person name="Mavromatis K."/>
            <person name="Ovchinnikova G."/>
            <person name="Pati A."/>
            <person name="Chen A."/>
            <person name="Palaniappan K."/>
            <person name="Land M."/>
            <person name="Hauser L."/>
            <person name="Chang Y."/>
            <person name="Jeffries C."/>
            <person name="Tapia R."/>
            <person name="Brettin T."/>
            <person name="Detter J."/>
            <person name="Han C."/>
            <person name="Yasawong M."/>
            <person name="Rohde M."/>
            <person name="Tindall B."/>
            <person name="Goker M."/>
            <person name="Woyke T."/>
            <person name="Bristow J."/>
            <person name="Eisen J."/>
            <person name="Markowitz V."/>
            <person name="Hugenholtz P."/>
            <person name="Kyrpides N."/>
            <person name="Klenk H."/>
            <person name="Lapidus A."/>
        </authorList>
    </citation>
    <scope>NUCLEOTIDE SEQUENCE [LARGE SCALE GENOMIC DNA]</scope>
    <source>
        <strain evidence="4">DSM 9799 / CCM 4581 / KCTC 23876 / PAT</strain>
    </source>
</reference>
<organism evidence="3 4">
    <name type="scientific">Ferrimonas balearica (strain DSM 9799 / CCM 4581 / KCTC 23876 / PAT)</name>
    <dbReference type="NCBI Taxonomy" id="550540"/>
    <lineage>
        <taxon>Bacteria</taxon>
        <taxon>Pseudomonadati</taxon>
        <taxon>Pseudomonadota</taxon>
        <taxon>Gammaproteobacteria</taxon>
        <taxon>Alteromonadales</taxon>
        <taxon>Ferrimonadaceae</taxon>
        <taxon>Ferrimonas</taxon>
    </lineage>
</organism>
<evidence type="ECO:0000259" key="2">
    <source>
        <dbReference type="Pfam" id="PF00266"/>
    </source>
</evidence>
<dbReference type="eggNOG" id="COG0520">
    <property type="taxonomic scope" value="Bacteria"/>
</dbReference>
<dbReference type="PANTHER" id="PTHR43586:SF4">
    <property type="entry name" value="ISOPENICILLIN N EPIMERASE"/>
    <property type="match status" value="1"/>
</dbReference>
<evidence type="ECO:0000256" key="1">
    <source>
        <dbReference type="ARBA" id="ARBA00022898"/>
    </source>
</evidence>